<dbReference type="GO" id="GO:0046872">
    <property type="term" value="F:metal ion binding"/>
    <property type="evidence" value="ECO:0007669"/>
    <property type="project" value="UniProtKB-KW"/>
</dbReference>
<dbReference type="InterPro" id="IPR041921">
    <property type="entry name" value="NuoE_N"/>
</dbReference>
<dbReference type="EMBL" id="JACCEM010000004">
    <property type="protein sequence ID" value="NYT49516.1"/>
    <property type="molecule type" value="Genomic_DNA"/>
</dbReference>
<feature type="binding site" evidence="7">
    <location>
        <position position="91"/>
    </location>
    <ligand>
        <name>[2Fe-2S] cluster</name>
        <dbReference type="ChEBI" id="CHEBI:190135"/>
    </ligand>
</feature>
<dbReference type="NCBIfam" id="NF004638">
    <property type="entry name" value="PRK05988.1"/>
    <property type="match status" value="1"/>
</dbReference>
<evidence type="ECO:0000256" key="4">
    <source>
        <dbReference type="ARBA" id="ARBA00023004"/>
    </source>
</evidence>
<dbReference type="PIRSF" id="PIRSF000216">
    <property type="entry name" value="NADH_DH_24kDa"/>
    <property type="match status" value="1"/>
</dbReference>
<proteinExistence type="inferred from homology"/>
<evidence type="ECO:0000313" key="8">
    <source>
        <dbReference type="EMBL" id="NYT49516.1"/>
    </source>
</evidence>
<dbReference type="SUPFAM" id="SSF52833">
    <property type="entry name" value="Thioredoxin-like"/>
    <property type="match status" value="1"/>
</dbReference>
<dbReference type="Proteomes" id="UP000559809">
    <property type="component" value="Unassembled WGS sequence"/>
</dbReference>
<evidence type="ECO:0000313" key="9">
    <source>
        <dbReference type="Proteomes" id="UP000559809"/>
    </source>
</evidence>
<dbReference type="InterPro" id="IPR002023">
    <property type="entry name" value="NuoE-like"/>
</dbReference>
<dbReference type="PANTHER" id="PTHR43342:SF1">
    <property type="entry name" value="BIFURCATING [FEFE] HYDROGENASE GAMMA SUBUNIT"/>
    <property type="match status" value="1"/>
</dbReference>
<keyword evidence="3 7" id="KW-0479">Metal-binding</keyword>
<evidence type="ECO:0000256" key="6">
    <source>
        <dbReference type="ARBA" id="ARBA00034078"/>
    </source>
</evidence>
<dbReference type="Pfam" id="PF01257">
    <property type="entry name" value="2Fe-2S_thioredx"/>
    <property type="match status" value="1"/>
</dbReference>
<keyword evidence="2 7" id="KW-0001">2Fe-2S</keyword>
<dbReference type="Gene3D" id="3.40.30.10">
    <property type="entry name" value="Glutaredoxin"/>
    <property type="match status" value="1"/>
</dbReference>
<protein>
    <submittedName>
        <fullName evidence="8">Formate dehydrogenase subunit gamma</fullName>
    </submittedName>
</protein>
<comment type="caution">
    <text evidence="8">The sequence shown here is derived from an EMBL/GenBank/DDBJ whole genome shotgun (WGS) entry which is preliminary data.</text>
</comment>
<evidence type="ECO:0000256" key="3">
    <source>
        <dbReference type="ARBA" id="ARBA00022723"/>
    </source>
</evidence>
<dbReference type="Gene3D" id="1.10.10.1590">
    <property type="entry name" value="NADH-quinone oxidoreductase subunit E"/>
    <property type="match status" value="1"/>
</dbReference>
<gene>
    <name evidence="8" type="ORF">H0A72_09385</name>
</gene>
<dbReference type="GO" id="GO:0016491">
    <property type="term" value="F:oxidoreductase activity"/>
    <property type="evidence" value="ECO:0007669"/>
    <property type="project" value="InterPro"/>
</dbReference>
<dbReference type="InterPro" id="IPR036249">
    <property type="entry name" value="Thioredoxin-like_sf"/>
</dbReference>
<dbReference type="GO" id="GO:0051537">
    <property type="term" value="F:2 iron, 2 sulfur cluster binding"/>
    <property type="evidence" value="ECO:0007669"/>
    <property type="project" value="UniProtKB-KW"/>
</dbReference>
<keyword evidence="4 7" id="KW-0408">Iron</keyword>
<comment type="cofactor">
    <cofactor evidence="6">
        <name>[2Fe-2S] cluster</name>
        <dbReference type="ChEBI" id="CHEBI:190135"/>
    </cofactor>
</comment>
<comment type="similarity">
    <text evidence="1">Belongs to the complex I 24 kDa subunit family.</text>
</comment>
<keyword evidence="5 7" id="KW-0411">Iron-sulfur</keyword>
<evidence type="ECO:0000256" key="2">
    <source>
        <dbReference type="ARBA" id="ARBA00022714"/>
    </source>
</evidence>
<dbReference type="PANTHER" id="PTHR43342">
    <property type="entry name" value="NADH-QUINONE OXIDOREDUCTASE, E SUBUNIT"/>
    <property type="match status" value="1"/>
</dbReference>
<evidence type="ECO:0000256" key="1">
    <source>
        <dbReference type="ARBA" id="ARBA00010643"/>
    </source>
</evidence>
<feature type="binding site" evidence="7">
    <location>
        <position position="96"/>
    </location>
    <ligand>
        <name>[2Fe-2S] cluster</name>
        <dbReference type="ChEBI" id="CHEBI:190135"/>
    </ligand>
</feature>
<dbReference type="AlphaFoldDB" id="A0A853G4M7"/>
<evidence type="ECO:0000256" key="7">
    <source>
        <dbReference type="PIRSR" id="PIRSR000216-1"/>
    </source>
</evidence>
<evidence type="ECO:0000256" key="5">
    <source>
        <dbReference type="ARBA" id="ARBA00023014"/>
    </source>
</evidence>
<name>A0A853G4M7_9BURK</name>
<dbReference type="CDD" id="cd03081">
    <property type="entry name" value="TRX_Fd_NuoE_FDH_gamma"/>
    <property type="match status" value="1"/>
</dbReference>
<feature type="binding site" evidence="7">
    <location>
        <position position="132"/>
    </location>
    <ligand>
        <name>[2Fe-2S] cluster</name>
        <dbReference type="ChEBI" id="CHEBI:190135"/>
    </ligand>
</feature>
<organism evidence="8 9">
    <name type="scientific">Parapusillimonas granuli</name>
    <dbReference type="NCBI Taxonomy" id="380911"/>
    <lineage>
        <taxon>Bacteria</taxon>
        <taxon>Pseudomonadati</taxon>
        <taxon>Pseudomonadota</taxon>
        <taxon>Betaproteobacteria</taxon>
        <taxon>Burkholderiales</taxon>
        <taxon>Alcaligenaceae</taxon>
        <taxon>Parapusillimonas</taxon>
    </lineage>
</organism>
<reference evidence="8 9" key="1">
    <citation type="submission" date="2020-07" db="EMBL/GenBank/DDBJ databases">
        <title>Taxonomic revisions and descriptions of new bacterial species based on genomic comparisons in the high-G+C-content subgroup of the family Alcaligenaceae.</title>
        <authorList>
            <person name="Szabo A."/>
            <person name="Felfoldi T."/>
        </authorList>
    </citation>
    <scope>NUCLEOTIDE SEQUENCE [LARGE SCALE GENOMIC DNA]</scope>
    <source>
        <strain evidence="8 9">LMG 24012</strain>
    </source>
</reference>
<sequence length="168" mass="18052">MHTPTHADEFEPSAPAVETVTRQAIARHAGMQGNLLPILHAIQHALGCIPAGAVPVLAQALQLSRAEIHGVIRFYPHFRQRPAGPVRLEICRAESCQAMGANALADHARRHLACDFHETSPDGKVTLEPVYCLGLCAQSPAVMVNGQPHARVTPQKLDRLLQAQGCGS</sequence>
<keyword evidence="9" id="KW-1185">Reference proteome</keyword>
<accession>A0A853G4M7</accession>
<dbReference type="InterPro" id="IPR028431">
    <property type="entry name" value="NADP_DH_HndA-like"/>
</dbReference>
<dbReference type="RefSeq" id="WP_180154807.1">
    <property type="nucleotide sequence ID" value="NZ_JACCEM010000004.1"/>
</dbReference>
<comment type="cofactor">
    <cofactor evidence="7">
        <name>[2Fe-2S] cluster</name>
        <dbReference type="ChEBI" id="CHEBI:190135"/>
    </cofactor>
    <text evidence="7">Binds 1 [2Fe-2S] cluster.</text>
</comment>
<feature type="binding site" evidence="7">
    <location>
        <position position="136"/>
    </location>
    <ligand>
        <name>[2Fe-2S] cluster</name>
        <dbReference type="ChEBI" id="CHEBI:190135"/>
    </ligand>
</feature>